<dbReference type="eggNOG" id="ENOG502QUS9">
    <property type="taxonomic scope" value="Eukaryota"/>
</dbReference>
<evidence type="ECO:0000313" key="3">
    <source>
        <dbReference type="EMBL" id="ESQ51777.1"/>
    </source>
</evidence>
<evidence type="ECO:0000313" key="4">
    <source>
        <dbReference type="Proteomes" id="UP000030689"/>
    </source>
</evidence>
<reference evidence="3 4" key="1">
    <citation type="journal article" date="2013" name="Front. Plant Sci.">
        <title>The Reference Genome of the Halophytic Plant Eutrema salsugineum.</title>
        <authorList>
            <person name="Yang R."/>
            <person name="Jarvis D.E."/>
            <person name="Chen H."/>
            <person name="Beilstein M.A."/>
            <person name="Grimwood J."/>
            <person name="Jenkins J."/>
            <person name="Shu S."/>
            <person name="Prochnik S."/>
            <person name="Xin M."/>
            <person name="Ma C."/>
            <person name="Schmutz J."/>
            <person name="Wing R.A."/>
            <person name="Mitchell-Olds T."/>
            <person name="Schumaker K.S."/>
            <person name="Wang X."/>
        </authorList>
    </citation>
    <scope>NUCLEOTIDE SEQUENCE [LARGE SCALE GENOMIC DNA]</scope>
</reference>
<protein>
    <recommendedName>
        <fullName evidence="5">DUF936 domain-containing protein</fullName>
    </recommendedName>
</protein>
<dbReference type="Pfam" id="PF21647">
    <property type="entry name" value="DUF6857"/>
    <property type="match status" value="1"/>
</dbReference>
<gene>
    <name evidence="3" type="ORF">EUTSA_v10016478mg</name>
</gene>
<dbReference type="PANTHER" id="PTHR31928">
    <property type="entry name" value="EXPRESSED PROTEIN"/>
    <property type="match status" value="1"/>
</dbReference>
<dbReference type="OMA" id="LHQNMQK"/>
<dbReference type="EMBL" id="KI517385">
    <property type="protein sequence ID" value="ESQ51777.1"/>
    <property type="molecule type" value="Genomic_DNA"/>
</dbReference>
<dbReference type="GO" id="GO:0005874">
    <property type="term" value="C:microtubule"/>
    <property type="evidence" value="ECO:0007669"/>
    <property type="project" value="EnsemblPlants"/>
</dbReference>
<dbReference type="Gramene" id="ESQ51777">
    <property type="protein sequence ID" value="ESQ51777"/>
    <property type="gene ID" value="EUTSA_v10016478mg"/>
</dbReference>
<dbReference type="AlphaFoldDB" id="V4M9J2"/>
<dbReference type="GO" id="GO:0008017">
    <property type="term" value="F:microtubule binding"/>
    <property type="evidence" value="ECO:0007669"/>
    <property type="project" value="EnsemblPlants"/>
</dbReference>
<dbReference type="Pfam" id="PF06075">
    <property type="entry name" value="DUF936"/>
    <property type="match status" value="1"/>
</dbReference>
<accession>V4M9J2</accession>
<organism evidence="3 4">
    <name type="scientific">Eutrema salsugineum</name>
    <name type="common">Saltwater cress</name>
    <name type="synonym">Sisymbrium salsugineum</name>
    <dbReference type="NCBI Taxonomy" id="72664"/>
    <lineage>
        <taxon>Eukaryota</taxon>
        <taxon>Viridiplantae</taxon>
        <taxon>Streptophyta</taxon>
        <taxon>Embryophyta</taxon>
        <taxon>Tracheophyta</taxon>
        <taxon>Spermatophyta</taxon>
        <taxon>Magnoliopsida</taxon>
        <taxon>eudicotyledons</taxon>
        <taxon>Gunneridae</taxon>
        <taxon>Pentapetalae</taxon>
        <taxon>rosids</taxon>
        <taxon>malvids</taxon>
        <taxon>Brassicales</taxon>
        <taxon>Brassicaceae</taxon>
        <taxon>Eutremeae</taxon>
        <taxon>Eutrema</taxon>
    </lineage>
</organism>
<keyword evidence="4" id="KW-1185">Reference proteome</keyword>
<feature type="domain" description="DUF936" evidence="1">
    <location>
        <begin position="4"/>
        <end position="126"/>
    </location>
</feature>
<dbReference type="PANTHER" id="PTHR31928:SF7">
    <property type="entry name" value="FACTOR 1-DELTA, PUTATIVE (DUF936)-RELATED"/>
    <property type="match status" value="1"/>
</dbReference>
<dbReference type="KEGG" id="eus:EUTSA_v10016478mg"/>
<dbReference type="InterPro" id="IPR048297">
    <property type="entry name" value="DUF936_dom_pln"/>
</dbReference>
<dbReference type="STRING" id="72664.V4M9J2"/>
<sequence length="543" mass="60472">MACLTPGLLSNLLDIAAGKSSSSPPLLSSHRSPLLQVIEIVPCLSDDQWCSERFFLKVSDSLHAAYVAVPAGEDADLIRSDEIQLGQFVYICGGLHVEKGCPVPVIRGLKPVPKRRMCVGNPSDLFSSDFLLNLTKKKKMKNLSENRRLSLDSARRSCWDHTPPMTRRRDAALIASSPRLKPNFVLTDRYLPKNESPSKHLNCEKTPVPRNRNVAMPASPISMANKSPKDGVKPLSKAVAPPVALFKLPSSHSTWSDQRILWTGLPKTIQLLGKEVSSHRKVAVSAAVNALEEASAMESVLLSLQSFAELCDSSKKLYAGQVVRQFLDIYHSIQNTGKAIHLLLTHNGNNGSCRSTANKNATSWVQDAVVTGFSEFNLFKEPGKQEDDAAHKNHHHYIVPQKSSEKLNLKETTSPRNQAYKGMRPYSAKHRSVLDRSNLEGKNRLKESASLADELLRVSSQWFLKYLENSLKKGSLSVKKEEAIGKESLLVHLKAVTRWLDGLISNKTETNSEKVKDLREKLQRFLLEHIESAIRETRKICIQ</sequence>
<proteinExistence type="predicted"/>
<evidence type="ECO:0000259" key="2">
    <source>
        <dbReference type="Pfam" id="PF21647"/>
    </source>
</evidence>
<name>V4M9J2_EUTSA</name>
<dbReference type="Proteomes" id="UP000030689">
    <property type="component" value="Unassembled WGS sequence"/>
</dbReference>
<evidence type="ECO:0008006" key="5">
    <source>
        <dbReference type="Google" id="ProtNLM"/>
    </source>
</evidence>
<evidence type="ECO:0000259" key="1">
    <source>
        <dbReference type="Pfam" id="PF06075"/>
    </source>
</evidence>
<dbReference type="InterPro" id="IPR049172">
    <property type="entry name" value="DUF6857_pln"/>
</dbReference>
<feature type="domain" description="DUF6857" evidence="2">
    <location>
        <begin position="250"/>
        <end position="535"/>
    </location>
</feature>
<dbReference type="InterPro" id="IPR010341">
    <property type="entry name" value="DUF936_pln"/>
</dbReference>